<protein>
    <submittedName>
        <fullName evidence="2">Uncharacterized protein</fullName>
    </submittedName>
</protein>
<dbReference type="EMBL" id="FOZU01000044">
    <property type="protein sequence ID" value="SFT21805.1"/>
    <property type="molecule type" value="Genomic_DNA"/>
</dbReference>
<keyword evidence="1" id="KW-1133">Transmembrane helix</keyword>
<accession>A0A1I6W735</accession>
<keyword evidence="3" id="KW-1185">Reference proteome</keyword>
<dbReference type="AlphaFoldDB" id="A0A1I6W735"/>
<evidence type="ECO:0000313" key="3">
    <source>
        <dbReference type="Proteomes" id="UP000182827"/>
    </source>
</evidence>
<sequence length="50" mass="5710">MPIILLWLVFAIVVGFSAAGQNRSFWLWFFIATLISPLFAWIILKIISGK</sequence>
<evidence type="ECO:0000313" key="2">
    <source>
        <dbReference type="EMBL" id="SFT21805.1"/>
    </source>
</evidence>
<dbReference type="RefSeq" id="WP_170261135.1">
    <property type="nucleotide sequence ID" value="NZ_FOZU01000044.1"/>
</dbReference>
<organism evidence="2 3">
    <name type="scientific">Acinetobacter bohemicus</name>
    <dbReference type="NCBI Taxonomy" id="1435036"/>
    <lineage>
        <taxon>Bacteria</taxon>
        <taxon>Pseudomonadati</taxon>
        <taxon>Pseudomonadota</taxon>
        <taxon>Gammaproteobacteria</taxon>
        <taxon>Moraxellales</taxon>
        <taxon>Moraxellaceae</taxon>
        <taxon>Acinetobacter</taxon>
    </lineage>
</organism>
<dbReference type="Proteomes" id="UP000182827">
    <property type="component" value="Unassembled WGS sequence"/>
</dbReference>
<keyword evidence="1" id="KW-0472">Membrane</keyword>
<proteinExistence type="predicted"/>
<gene>
    <name evidence="2" type="ORF">SAMN05444586_104417</name>
</gene>
<feature type="transmembrane region" description="Helical" evidence="1">
    <location>
        <begin position="27"/>
        <end position="47"/>
    </location>
</feature>
<reference evidence="3" key="1">
    <citation type="submission" date="2016-10" db="EMBL/GenBank/DDBJ databases">
        <authorList>
            <person name="Varghese N."/>
            <person name="Submissions S."/>
        </authorList>
    </citation>
    <scope>NUCLEOTIDE SEQUENCE [LARGE SCALE GENOMIC DNA]</scope>
    <source>
        <strain evidence="3">ANC 5076</strain>
    </source>
</reference>
<keyword evidence="1" id="KW-0812">Transmembrane</keyword>
<evidence type="ECO:0000256" key="1">
    <source>
        <dbReference type="SAM" id="Phobius"/>
    </source>
</evidence>
<name>A0A1I6W735_9GAMM</name>